<accession>A0AAV1VT17</accession>
<proteinExistence type="predicted"/>
<feature type="region of interest" description="Disordered" evidence="1">
    <location>
        <begin position="330"/>
        <end position="389"/>
    </location>
</feature>
<keyword evidence="3" id="KW-1185">Reference proteome</keyword>
<feature type="compositionally biased region" description="Basic and acidic residues" evidence="1">
    <location>
        <begin position="273"/>
        <end position="284"/>
    </location>
</feature>
<evidence type="ECO:0000313" key="2">
    <source>
        <dbReference type="EMBL" id="CAL0300159.1"/>
    </source>
</evidence>
<dbReference type="AlphaFoldDB" id="A0AAV1VT17"/>
<feature type="compositionally biased region" description="Basic and acidic residues" evidence="1">
    <location>
        <begin position="338"/>
        <end position="389"/>
    </location>
</feature>
<comment type="caution">
    <text evidence="2">The sequence shown here is derived from an EMBL/GenBank/DDBJ whole genome shotgun (WGS) entry which is preliminary data.</text>
</comment>
<name>A0AAV1VT17_LUPLU</name>
<feature type="compositionally biased region" description="Acidic residues" evidence="1">
    <location>
        <begin position="702"/>
        <end position="712"/>
    </location>
</feature>
<feature type="compositionally biased region" description="Basic and acidic residues" evidence="1">
    <location>
        <begin position="174"/>
        <end position="185"/>
    </location>
</feature>
<feature type="region of interest" description="Disordered" evidence="1">
    <location>
        <begin position="201"/>
        <end position="284"/>
    </location>
</feature>
<reference evidence="2 3" key="1">
    <citation type="submission" date="2024-03" db="EMBL/GenBank/DDBJ databases">
        <authorList>
            <person name="Martinez-Hernandez J."/>
        </authorList>
    </citation>
    <scope>NUCLEOTIDE SEQUENCE [LARGE SCALE GENOMIC DNA]</scope>
</reference>
<feature type="compositionally biased region" description="Basic and acidic residues" evidence="1">
    <location>
        <begin position="643"/>
        <end position="659"/>
    </location>
</feature>
<evidence type="ECO:0000313" key="3">
    <source>
        <dbReference type="Proteomes" id="UP001497480"/>
    </source>
</evidence>
<dbReference type="PANTHER" id="PTHR37729:SF1">
    <property type="entry name" value="NEUROFILAMENT PROTEIN-LIKE PROTEIN"/>
    <property type="match status" value="1"/>
</dbReference>
<dbReference type="PANTHER" id="PTHR37729">
    <property type="entry name" value="NEUROFILAMENT PROTEIN-LIKE PROTEIN"/>
    <property type="match status" value="1"/>
</dbReference>
<feature type="compositionally biased region" description="Basic and acidic residues" evidence="1">
    <location>
        <begin position="201"/>
        <end position="213"/>
    </location>
</feature>
<feature type="compositionally biased region" description="Basic and acidic residues" evidence="1">
    <location>
        <begin position="779"/>
        <end position="790"/>
    </location>
</feature>
<feature type="region of interest" description="Disordered" evidence="1">
    <location>
        <begin position="145"/>
        <end position="185"/>
    </location>
</feature>
<dbReference type="EMBL" id="CAXHTB010000001">
    <property type="protein sequence ID" value="CAL0300159.1"/>
    <property type="molecule type" value="Genomic_DNA"/>
</dbReference>
<feature type="compositionally biased region" description="Basic and acidic residues" evidence="1">
    <location>
        <begin position="514"/>
        <end position="523"/>
    </location>
</feature>
<feature type="compositionally biased region" description="Basic and acidic residues" evidence="1">
    <location>
        <begin position="496"/>
        <end position="506"/>
    </location>
</feature>
<feature type="region of interest" description="Disordered" evidence="1">
    <location>
        <begin position="628"/>
        <end position="790"/>
    </location>
</feature>
<feature type="compositionally biased region" description="Basic and acidic residues" evidence="1">
    <location>
        <begin position="723"/>
        <end position="743"/>
    </location>
</feature>
<protein>
    <submittedName>
        <fullName evidence="2">Uncharacterized protein</fullName>
    </submittedName>
</protein>
<sequence length="790" mass="86741">MATETDHASVTDEQIVNKEKSEAIADMIASLANEDAVKHDNLEDTTGGHTTPSSKSEGDETNREPGAVEVQKSDDSPAIGDSAEDNLKHDNIEDAIIPLASLPETEDGTNAEPAAVVVVEKNDDPVSLEIHIGDKVKEGKEVIDDSNATDDAAKFQLEEPTFTEQTVEETPQQLEKEPTEPKTVDILEAPEAEFVKEAEIFETSDQKEQKPETEPVATEVQDKTQELEKELEAEVVKEAELFETSDKKEEKPEPEHKPETVVVSTEVQEIIQEPEKESESEGVKEAELFETTKAEPVLTEVDETPKELENQLLEQTEEEQLNTIAIIEAPSAETSEAIEEKTSEPEVLKETNDYKAEPTETEKAELVVPKVDENSSEQEKKSLKQDKEELPKTVILETATAGDTVEVQPPEESDIEVVKEIDNSESEAVPGEALKPDAVGAVHQPMVSDIEAVKETGASELEVVPEKEEKLEPVPTEVGEKPRELVVEAAENVGEPSKEVETKQEIVLETTNNEEEKTDTIKDPILLKEEKTFKGEETSIIANTAQVSVNEEAQAAPENLVEPLTEVAEKVFGEDSKKESSFTDVIEGVSKDETGIVTIPGQASVDQEAITDIIEESSYAEKVVVAENDDKKESEAPEAVHVSSREAEVEIYKDEKQIEVKTPTTEDDGPAVENEKGGNIDTKVDEISSVVRETLASKFEEETTTTELDDLEKEQTEVQVPEEPTKDSDAAKTSSRDLPKETPAKPAQKQSNNIISKVKQSLVKARKAIIRRSPSSKNHSAEAKDDIQVK</sequence>
<feature type="compositionally biased region" description="Polar residues" evidence="1">
    <location>
        <begin position="162"/>
        <end position="173"/>
    </location>
</feature>
<organism evidence="2 3">
    <name type="scientific">Lupinus luteus</name>
    <name type="common">European yellow lupine</name>
    <dbReference type="NCBI Taxonomy" id="3873"/>
    <lineage>
        <taxon>Eukaryota</taxon>
        <taxon>Viridiplantae</taxon>
        <taxon>Streptophyta</taxon>
        <taxon>Embryophyta</taxon>
        <taxon>Tracheophyta</taxon>
        <taxon>Spermatophyta</taxon>
        <taxon>Magnoliopsida</taxon>
        <taxon>eudicotyledons</taxon>
        <taxon>Gunneridae</taxon>
        <taxon>Pentapetalae</taxon>
        <taxon>rosids</taxon>
        <taxon>fabids</taxon>
        <taxon>Fabales</taxon>
        <taxon>Fabaceae</taxon>
        <taxon>Papilionoideae</taxon>
        <taxon>50 kb inversion clade</taxon>
        <taxon>genistoids sensu lato</taxon>
        <taxon>core genistoids</taxon>
        <taxon>Genisteae</taxon>
        <taxon>Lupinus</taxon>
    </lineage>
</organism>
<feature type="compositionally biased region" description="Polar residues" evidence="1">
    <location>
        <begin position="748"/>
        <end position="759"/>
    </location>
</feature>
<evidence type="ECO:0000256" key="1">
    <source>
        <dbReference type="SAM" id="MobiDB-lite"/>
    </source>
</evidence>
<feature type="compositionally biased region" description="Basic and acidic residues" evidence="1">
    <location>
        <begin position="220"/>
        <end position="259"/>
    </location>
</feature>
<feature type="compositionally biased region" description="Basic and acidic residues" evidence="1">
    <location>
        <begin position="464"/>
        <end position="486"/>
    </location>
</feature>
<feature type="region of interest" description="Disordered" evidence="1">
    <location>
        <begin position="35"/>
        <end position="92"/>
    </location>
</feature>
<feature type="region of interest" description="Disordered" evidence="1">
    <location>
        <begin position="462"/>
        <end position="523"/>
    </location>
</feature>
<feature type="compositionally biased region" description="Basic and acidic residues" evidence="1">
    <location>
        <begin position="673"/>
        <end position="686"/>
    </location>
</feature>
<gene>
    <name evidence="2" type="ORF">LLUT_LOCUS1219</name>
</gene>
<dbReference type="Proteomes" id="UP001497480">
    <property type="component" value="Unassembled WGS sequence"/>
</dbReference>